<comment type="caution">
    <text evidence="1">The sequence shown here is derived from an EMBL/GenBank/DDBJ whole genome shotgun (WGS) entry which is preliminary data.</text>
</comment>
<dbReference type="EMBL" id="BOPH01000108">
    <property type="protein sequence ID" value="GIJ73020.1"/>
    <property type="molecule type" value="Genomic_DNA"/>
</dbReference>
<gene>
    <name evidence="1" type="ORF">Voc01_079370</name>
</gene>
<sequence>MFSGSYPSGQRCRRRVDTGRVVVARAIYGPLSSLTNPQSVPSSRKERCYPSAEFTAANLPGTGHRTLHPIYYAA</sequence>
<name>A0A8J4A371_9ACTN</name>
<accession>A0A8J4A371</accession>
<dbReference type="AlphaFoldDB" id="A0A8J4A371"/>
<evidence type="ECO:0000313" key="1">
    <source>
        <dbReference type="EMBL" id="GIJ73020.1"/>
    </source>
</evidence>
<proteinExistence type="predicted"/>
<keyword evidence="2" id="KW-1185">Reference proteome</keyword>
<dbReference type="Proteomes" id="UP000635606">
    <property type="component" value="Unassembled WGS sequence"/>
</dbReference>
<evidence type="ECO:0000313" key="2">
    <source>
        <dbReference type="Proteomes" id="UP000635606"/>
    </source>
</evidence>
<reference evidence="1" key="1">
    <citation type="submission" date="2021-01" db="EMBL/GenBank/DDBJ databases">
        <title>Whole genome shotgun sequence of Virgisporangium ochraceum NBRC 16418.</title>
        <authorList>
            <person name="Komaki H."/>
            <person name="Tamura T."/>
        </authorList>
    </citation>
    <scope>NUCLEOTIDE SEQUENCE</scope>
    <source>
        <strain evidence="1">NBRC 16418</strain>
    </source>
</reference>
<organism evidence="1 2">
    <name type="scientific">Virgisporangium ochraceum</name>
    <dbReference type="NCBI Taxonomy" id="65505"/>
    <lineage>
        <taxon>Bacteria</taxon>
        <taxon>Bacillati</taxon>
        <taxon>Actinomycetota</taxon>
        <taxon>Actinomycetes</taxon>
        <taxon>Micromonosporales</taxon>
        <taxon>Micromonosporaceae</taxon>
        <taxon>Virgisporangium</taxon>
    </lineage>
</organism>
<protein>
    <submittedName>
        <fullName evidence="1">Uncharacterized protein</fullName>
    </submittedName>
</protein>